<proteinExistence type="predicted"/>
<dbReference type="Proteomes" id="UP000281738">
    <property type="component" value="Unassembled WGS sequence"/>
</dbReference>
<name>A0A3N2CWM7_9ACTN</name>
<evidence type="ECO:0000313" key="2">
    <source>
        <dbReference type="Proteomes" id="UP000281738"/>
    </source>
</evidence>
<dbReference type="OrthoDB" id="9778153at2"/>
<dbReference type="EMBL" id="RKHO01000001">
    <property type="protein sequence ID" value="ROR91941.1"/>
    <property type="molecule type" value="Genomic_DNA"/>
</dbReference>
<evidence type="ECO:0000313" key="1">
    <source>
        <dbReference type="EMBL" id="ROR91941.1"/>
    </source>
</evidence>
<accession>A0A3N2CWM7</accession>
<gene>
    <name evidence="1" type="ORF">EDD33_2822</name>
</gene>
<sequence>MPAPWRHALLDDAAVLPPRGLLLARALGAHAPLRRGDLGDAVGGFAVTDRELSHLRSGDLPVHLRVTGGAGMLEAALRSLATSDLAVRRIEIALRDEADLAHNARRVVQVLDVTDAPDDLAVHVALPVLTGEPTAGWLGALDELAARELGVLLTHAPGPGTAAAIEAALDRELPLALLGEGLDDALTALHAVRVALDGDGPAAVAAALTDADAAVAWVRDDPDAARRTRRWCVSVAVPDLGAALDDLAARDLP</sequence>
<keyword evidence="2" id="KW-1185">Reference proteome</keyword>
<protein>
    <submittedName>
        <fullName evidence="1">Uncharacterized protein</fullName>
    </submittedName>
</protein>
<dbReference type="AlphaFoldDB" id="A0A3N2CWM7"/>
<comment type="caution">
    <text evidence="1">The sequence shown here is derived from an EMBL/GenBank/DDBJ whole genome shotgun (WGS) entry which is preliminary data.</text>
</comment>
<dbReference type="RefSeq" id="WP_148077096.1">
    <property type="nucleotide sequence ID" value="NZ_RKHO01000001.1"/>
</dbReference>
<reference evidence="1 2" key="1">
    <citation type="submission" date="2018-11" db="EMBL/GenBank/DDBJ databases">
        <title>Sequencing the genomes of 1000 actinobacteria strains.</title>
        <authorList>
            <person name="Klenk H.-P."/>
        </authorList>
    </citation>
    <scope>NUCLEOTIDE SEQUENCE [LARGE SCALE GENOMIC DNA]</scope>
    <source>
        <strain evidence="1 2">DSM 12652</strain>
    </source>
</reference>
<organism evidence="1 2">
    <name type="scientific">Nocardioides aurantiacus</name>
    <dbReference type="NCBI Taxonomy" id="86796"/>
    <lineage>
        <taxon>Bacteria</taxon>
        <taxon>Bacillati</taxon>
        <taxon>Actinomycetota</taxon>
        <taxon>Actinomycetes</taxon>
        <taxon>Propionibacteriales</taxon>
        <taxon>Nocardioidaceae</taxon>
        <taxon>Nocardioides</taxon>
    </lineage>
</organism>